<evidence type="ECO:0000313" key="2">
    <source>
        <dbReference type="EMBL" id="KAF4953659.1"/>
    </source>
</evidence>
<protein>
    <submittedName>
        <fullName evidence="2">Uncharacterized protein</fullName>
    </submittedName>
</protein>
<organism evidence="2 3">
    <name type="scientific">Fusarium gaditjirri</name>
    <dbReference type="NCBI Taxonomy" id="282569"/>
    <lineage>
        <taxon>Eukaryota</taxon>
        <taxon>Fungi</taxon>
        <taxon>Dikarya</taxon>
        <taxon>Ascomycota</taxon>
        <taxon>Pezizomycotina</taxon>
        <taxon>Sordariomycetes</taxon>
        <taxon>Hypocreomycetidae</taxon>
        <taxon>Hypocreales</taxon>
        <taxon>Nectriaceae</taxon>
        <taxon>Fusarium</taxon>
        <taxon>Fusarium nisikadoi species complex</taxon>
    </lineage>
</organism>
<dbReference type="Proteomes" id="UP000604273">
    <property type="component" value="Unassembled WGS sequence"/>
</dbReference>
<keyword evidence="1" id="KW-1133">Transmembrane helix</keyword>
<evidence type="ECO:0000256" key="1">
    <source>
        <dbReference type="SAM" id="Phobius"/>
    </source>
</evidence>
<evidence type="ECO:0000313" key="3">
    <source>
        <dbReference type="Proteomes" id="UP000604273"/>
    </source>
</evidence>
<reference evidence="2" key="1">
    <citation type="journal article" date="2020" name="BMC Genomics">
        <title>Correction to: Identification and distribution of gene clusters required for synthesis of sphingolipid metabolism inhibitors in diverse species of the filamentous fungus Fusarium.</title>
        <authorList>
            <person name="Kim H.S."/>
            <person name="Lohmar J.M."/>
            <person name="Busman M."/>
            <person name="Brown D.W."/>
            <person name="Naumann T.A."/>
            <person name="Divon H.H."/>
            <person name="Lysoe E."/>
            <person name="Uhlig S."/>
            <person name="Proctor R.H."/>
        </authorList>
    </citation>
    <scope>NUCLEOTIDE SEQUENCE</scope>
    <source>
        <strain evidence="2">NRRL 45417</strain>
    </source>
</reference>
<dbReference type="AlphaFoldDB" id="A0A8H4WXP6"/>
<gene>
    <name evidence="2" type="ORF">FGADI_5995</name>
</gene>
<sequence>MSRQELSYFDAAPQWLASNHATRPQQGATVNESLPSRSMDLVTYGIDTESDCESGALVVQRKLRVPAERMQAFEDHHIIQQNEMSKLESQLNRTTVLCTSLFCINIAISVVMLVKFMSK</sequence>
<name>A0A8H4WXP6_9HYPO</name>
<keyword evidence="3" id="KW-1185">Reference proteome</keyword>
<comment type="caution">
    <text evidence="2">The sequence shown here is derived from an EMBL/GenBank/DDBJ whole genome shotgun (WGS) entry which is preliminary data.</text>
</comment>
<reference evidence="2" key="2">
    <citation type="submission" date="2020-05" db="EMBL/GenBank/DDBJ databases">
        <authorList>
            <person name="Kim H.-S."/>
            <person name="Proctor R.H."/>
            <person name="Brown D.W."/>
        </authorList>
    </citation>
    <scope>NUCLEOTIDE SEQUENCE</scope>
    <source>
        <strain evidence="2">NRRL 45417</strain>
    </source>
</reference>
<feature type="transmembrane region" description="Helical" evidence="1">
    <location>
        <begin position="94"/>
        <end position="114"/>
    </location>
</feature>
<keyword evidence="1" id="KW-0472">Membrane</keyword>
<dbReference type="EMBL" id="JABFAI010000135">
    <property type="protein sequence ID" value="KAF4953659.1"/>
    <property type="molecule type" value="Genomic_DNA"/>
</dbReference>
<dbReference type="OrthoDB" id="5083829at2759"/>
<keyword evidence="1" id="KW-0812">Transmembrane</keyword>
<accession>A0A8H4WXP6</accession>
<proteinExistence type="predicted"/>